<dbReference type="GO" id="GO:0050660">
    <property type="term" value="F:flavin adenine dinucleotide binding"/>
    <property type="evidence" value="ECO:0007669"/>
    <property type="project" value="InterPro"/>
</dbReference>
<proteinExistence type="inferred from homology"/>
<dbReference type="AlphaFoldDB" id="A0A135SEX8"/>
<dbReference type="PROSITE" id="PS00623">
    <property type="entry name" value="GMC_OXRED_1"/>
    <property type="match status" value="1"/>
</dbReference>
<feature type="region of interest" description="Disordered" evidence="3">
    <location>
        <begin position="336"/>
        <end position="366"/>
    </location>
</feature>
<evidence type="ECO:0000313" key="8">
    <source>
        <dbReference type="Proteomes" id="UP000070328"/>
    </source>
</evidence>
<feature type="transmembrane region" description="Helical" evidence="4">
    <location>
        <begin position="123"/>
        <end position="152"/>
    </location>
</feature>
<feature type="transmembrane region" description="Helical" evidence="4">
    <location>
        <begin position="252"/>
        <end position="275"/>
    </location>
</feature>
<evidence type="ECO:0000313" key="7">
    <source>
        <dbReference type="EMBL" id="KXH34456.1"/>
    </source>
</evidence>
<dbReference type="InterPro" id="IPR000172">
    <property type="entry name" value="GMC_OxRdtase_N"/>
</dbReference>
<keyword evidence="4" id="KW-1133">Transmembrane helix</keyword>
<sequence length="956" mass="103136">MIGPGGDAPMALAVLWGLTGLAFFFVLLRLYTRLFILQAYGVDDHFFNLAFFLFVAYDVMLTISSFYGFGRNILELEMDNVPKAILYEAIGSTILVSAIVVSKASLALFLLRLVNTRLHQVLVIAPVVILFLIALASLLVFWFSCTPINFLWDRLIPDGSCPIDPGPISTAAGAWSVVVDFWYAVTPWALLWNVQMPKREKLLINLSMSLGVMLEWLEANVHDSAGACGILRALQLKNLSSVNFTKDTVALIIWHAAELAVTLVCIGIPVCRPLFKGWLSKWSSRNGSRPGPYTRDMTGSNLGFGLKTIGGTDYTVRVGLKTPDLDLGSLAGRSGEGRFGSGTRSGGKGFGDNESVDSILGPDDRYGQGRNMDIERRYYVAEDDLVKVSSPLLVAGVHVDAKRSIPVKVRLCGGLAGSVISNRLLHNDPSLKILLVEAGPNVNGLESIAYPNTSTGAGSDIDWAYTSVPQANVDNRSIAAPAGKALGGGTAINGAAWVRGHTVDYDLWAEEVGDDRWSYEGQLPYMKLTEKFFDASINPSQHGENGSMIIQGVTPMNRHFPMREKLAESLEALRVSALPQLDANAGNPIGYGDLQENRVQGRRQLSSESFPLDGVTVITNTMVENILVSKSPNSTAITAKGIRLQNGTEYHSRKTILSAGAYRTPQLLMLSGIGPANVLTEHGIEVKLDQPEVGQNMHDHILMPTAWKVRNPSEGWAYESDNPLFKEPQYGLGNKIDFLATVTLPKEGLAAAIAEDEGVAPNPEHPLLRQDRAHISHTLQYNGASTDGSAVLMLSIVLIDTSRGSVGISSANVTDPPVIDPNYLSTAVDRYAVREALKFDTRLLGSDLTPVGREILDGELTADTPLTVDSPDEAFAARARQVAGSCFHPSGTASMGKVVNTDLSVKGVDGLFVADSSIFPVSISANLQVAMYAMALQAAEIIGEHGSKCRQVRATL</sequence>
<evidence type="ECO:0000259" key="5">
    <source>
        <dbReference type="PROSITE" id="PS00623"/>
    </source>
</evidence>
<feature type="transmembrane region" description="Helical" evidence="4">
    <location>
        <begin position="172"/>
        <end position="190"/>
    </location>
</feature>
<feature type="domain" description="Glucose-methanol-choline oxidoreductase N-terminal" evidence="6">
    <location>
        <begin position="660"/>
        <end position="674"/>
    </location>
</feature>
<name>A0A135SEX8_9PEZI</name>
<evidence type="ECO:0000256" key="4">
    <source>
        <dbReference type="SAM" id="Phobius"/>
    </source>
</evidence>
<dbReference type="SUPFAM" id="SSF54373">
    <property type="entry name" value="FAD-linked reductases, C-terminal domain"/>
    <property type="match status" value="1"/>
</dbReference>
<dbReference type="InterPro" id="IPR049326">
    <property type="entry name" value="Rhodopsin_dom_fungi"/>
</dbReference>
<feature type="transmembrane region" description="Helical" evidence="4">
    <location>
        <begin position="12"/>
        <end position="34"/>
    </location>
</feature>
<dbReference type="Proteomes" id="UP000070328">
    <property type="component" value="Unassembled WGS sequence"/>
</dbReference>
<dbReference type="InterPro" id="IPR036188">
    <property type="entry name" value="FAD/NAD-bd_sf"/>
</dbReference>
<feature type="compositionally biased region" description="Gly residues" evidence="3">
    <location>
        <begin position="337"/>
        <end position="350"/>
    </location>
</feature>
<dbReference type="SUPFAM" id="SSF51905">
    <property type="entry name" value="FAD/NAD(P)-binding domain"/>
    <property type="match status" value="1"/>
</dbReference>
<evidence type="ECO:0000256" key="1">
    <source>
        <dbReference type="ARBA" id="ARBA00010790"/>
    </source>
</evidence>
<dbReference type="PANTHER" id="PTHR11552:SF123">
    <property type="entry name" value="GMC OXIDOREDUCTASE (AFU_ORTHOLOGUE AFUA_2G01770)-RELATED"/>
    <property type="match status" value="1"/>
</dbReference>
<dbReference type="Pfam" id="PF20684">
    <property type="entry name" value="Fung_rhodopsin"/>
    <property type="match status" value="1"/>
</dbReference>
<keyword evidence="8" id="KW-1185">Reference proteome</keyword>
<dbReference type="OrthoDB" id="269227at2759"/>
<dbReference type="EMBL" id="JFBX01000586">
    <property type="protein sequence ID" value="KXH34456.1"/>
    <property type="molecule type" value="Genomic_DNA"/>
</dbReference>
<comment type="caution">
    <text evidence="7">The sequence shown here is derived from an EMBL/GenBank/DDBJ whole genome shotgun (WGS) entry which is preliminary data.</text>
</comment>
<feature type="domain" description="Glucose-methanol-choline oxidoreductase N-terminal" evidence="5">
    <location>
        <begin position="483"/>
        <end position="506"/>
    </location>
</feature>
<accession>A0A135SEX8</accession>
<evidence type="ECO:0000256" key="2">
    <source>
        <dbReference type="RuleBase" id="RU003968"/>
    </source>
</evidence>
<comment type="similarity">
    <text evidence="1 2">Belongs to the GMC oxidoreductase family.</text>
</comment>
<keyword evidence="4" id="KW-0812">Transmembrane</keyword>
<dbReference type="InterPro" id="IPR007867">
    <property type="entry name" value="GMC_OxRtase_C"/>
</dbReference>
<dbReference type="InterPro" id="IPR012132">
    <property type="entry name" value="GMC_OxRdtase"/>
</dbReference>
<keyword evidence="2" id="KW-0274">FAD</keyword>
<dbReference type="Gene3D" id="3.30.560.10">
    <property type="entry name" value="Glucose Oxidase, domain 3"/>
    <property type="match status" value="1"/>
</dbReference>
<organism evidence="7 8">
    <name type="scientific">Colletotrichum simmondsii</name>
    <dbReference type="NCBI Taxonomy" id="703756"/>
    <lineage>
        <taxon>Eukaryota</taxon>
        <taxon>Fungi</taxon>
        <taxon>Dikarya</taxon>
        <taxon>Ascomycota</taxon>
        <taxon>Pezizomycotina</taxon>
        <taxon>Sordariomycetes</taxon>
        <taxon>Hypocreomycetidae</taxon>
        <taxon>Glomerellales</taxon>
        <taxon>Glomerellaceae</taxon>
        <taxon>Colletotrichum</taxon>
        <taxon>Colletotrichum acutatum species complex</taxon>
    </lineage>
</organism>
<evidence type="ECO:0000256" key="3">
    <source>
        <dbReference type="SAM" id="MobiDB-lite"/>
    </source>
</evidence>
<keyword evidence="2" id="KW-0285">Flavoprotein</keyword>
<evidence type="ECO:0000259" key="6">
    <source>
        <dbReference type="PROSITE" id="PS00624"/>
    </source>
</evidence>
<feature type="transmembrane region" description="Helical" evidence="4">
    <location>
        <begin position="89"/>
        <end position="111"/>
    </location>
</feature>
<dbReference type="Pfam" id="PF05199">
    <property type="entry name" value="GMC_oxred_C"/>
    <property type="match status" value="1"/>
</dbReference>
<gene>
    <name evidence="7" type="ORF">CSIM01_00367</name>
</gene>
<dbReference type="PANTHER" id="PTHR11552">
    <property type="entry name" value="GLUCOSE-METHANOL-CHOLINE GMC OXIDOREDUCTASE"/>
    <property type="match status" value="1"/>
</dbReference>
<dbReference type="GO" id="GO:0016614">
    <property type="term" value="F:oxidoreductase activity, acting on CH-OH group of donors"/>
    <property type="evidence" value="ECO:0007669"/>
    <property type="project" value="InterPro"/>
</dbReference>
<dbReference type="Pfam" id="PF00732">
    <property type="entry name" value="GMC_oxred_N"/>
    <property type="match status" value="1"/>
</dbReference>
<dbReference type="PROSITE" id="PS00624">
    <property type="entry name" value="GMC_OXRED_2"/>
    <property type="match status" value="1"/>
</dbReference>
<dbReference type="Gene3D" id="3.50.50.60">
    <property type="entry name" value="FAD/NAD(P)-binding domain"/>
    <property type="match status" value="1"/>
</dbReference>
<reference evidence="7 8" key="1">
    <citation type="submission" date="2014-02" db="EMBL/GenBank/DDBJ databases">
        <title>The genome sequence of Colletotrichum simmondsii CBS122122.</title>
        <authorList>
            <person name="Baroncelli R."/>
            <person name="Thon M.R."/>
        </authorList>
    </citation>
    <scope>NUCLEOTIDE SEQUENCE [LARGE SCALE GENOMIC DNA]</scope>
    <source>
        <strain evidence="7 8">CBS122122</strain>
    </source>
</reference>
<protein>
    <submittedName>
        <fullName evidence="7">GMC oxidoreductase</fullName>
    </submittedName>
</protein>
<keyword evidence="4" id="KW-0472">Membrane</keyword>
<feature type="transmembrane region" description="Helical" evidence="4">
    <location>
        <begin position="46"/>
        <end position="69"/>
    </location>
</feature>